<accession>A0A238Z2P2</accession>
<dbReference type="RefSeq" id="WP_089273233.1">
    <property type="nucleotide sequence ID" value="NZ_FZNN01000023.1"/>
</dbReference>
<dbReference type="InterPro" id="IPR011008">
    <property type="entry name" value="Dimeric_a/b-barrel"/>
</dbReference>
<keyword evidence="3" id="KW-1185">Reference proteome</keyword>
<proteinExistence type="predicted"/>
<evidence type="ECO:0000313" key="3">
    <source>
        <dbReference type="Proteomes" id="UP000198417"/>
    </source>
</evidence>
<gene>
    <name evidence="2" type="ORF">SAMN06265370_1236</name>
</gene>
<reference evidence="2 3" key="1">
    <citation type="submission" date="2017-06" db="EMBL/GenBank/DDBJ databases">
        <authorList>
            <person name="Kim H.J."/>
            <person name="Triplett B.A."/>
        </authorList>
    </citation>
    <scope>NUCLEOTIDE SEQUENCE [LARGE SCALE GENOMIC DNA]</scope>
    <source>
        <strain evidence="2 3">DSM 29052</strain>
    </source>
</reference>
<dbReference type="Pfam" id="PF11695">
    <property type="entry name" value="DUF3291"/>
    <property type="match status" value="1"/>
</dbReference>
<organism evidence="2 3">
    <name type="scientific">Puniceibacterium sediminis</name>
    <dbReference type="NCBI Taxonomy" id="1608407"/>
    <lineage>
        <taxon>Bacteria</taxon>
        <taxon>Pseudomonadati</taxon>
        <taxon>Pseudomonadota</taxon>
        <taxon>Alphaproteobacteria</taxon>
        <taxon>Rhodobacterales</taxon>
        <taxon>Paracoccaceae</taxon>
        <taxon>Puniceibacterium</taxon>
    </lineage>
</organism>
<feature type="domain" description="DUF3291" evidence="1">
    <location>
        <begin position="14"/>
        <end position="136"/>
    </location>
</feature>
<evidence type="ECO:0000259" key="1">
    <source>
        <dbReference type="Pfam" id="PF11695"/>
    </source>
</evidence>
<name>A0A238Z2P2_9RHOB</name>
<evidence type="ECO:0000313" key="2">
    <source>
        <dbReference type="EMBL" id="SNR77657.1"/>
    </source>
</evidence>
<dbReference type="AlphaFoldDB" id="A0A238Z2P2"/>
<sequence>MTLDHDEPGPAMHLAQVNIARARFDFNAPEMADFMRGVDLVNGVADRSPGLVWRLDDPSGGMNQGPHPRDIVNLSVWTDAKALSDFLRNTVHRHFVQHKHNWFLPPDKAHVVMWSVNPGTRPTLAEGLARLAALRVSRADQGVHVLQGSDQTRE</sequence>
<dbReference type="OrthoDB" id="2376237at2"/>
<protein>
    <recommendedName>
        <fullName evidence="1">DUF3291 domain-containing protein</fullName>
    </recommendedName>
</protein>
<dbReference type="Proteomes" id="UP000198417">
    <property type="component" value="Unassembled WGS sequence"/>
</dbReference>
<dbReference type="InterPro" id="IPR021708">
    <property type="entry name" value="DUF3291"/>
</dbReference>
<dbReference type="EMBL" id="FZNN01000023">
    <property type="protein sequence ID" value="SNR77657.1"/>
    <property type="molecule type" value="Genomic_DNA"/>
</dbReference>
<dbReference type="SUPFAM" id="SSF54909">
    <property type="entry name" value="Dimeric alpha+beta barrel"/>
    <property type="match status" value="1"/>
</dbReference>